<dbReference type="InterPro" id="IPR050721">
    <property type="entry name" value="Trk_Ktr_HKT_K-transport"/>
</dbReference>
<feature type="domain" description="RCK N-terminal" evidence="3">
    <location>
        <begin position="1"/>
        <end position="117"/>
    </location>
</feature>
<evidence type="ECO:0000256" key="2">
    <source>
        <dbReference type="ARBA" id="ARBA00023065"/>
    </source>
</evidence>
<feature type="domain" description="RCK C-terminal" evidence="4">
    <location>
        <begin position="137"/>
        <end position="219"/>
    </location>
</feature>
<dbReference type="RefSeq" id="WP_153971954.1">
    <property type="nucleotide sequence ID" value="NZ_JACRWE010000005.1"/>
</dbReference>
<dbReference type="InterPro" id="IPR036291">
    <property type="entry name" value="NAD(P)-bd_dom_sf"/>
</dbReference>
<dbReference type="Pfam" id="PF02080">
    <property type="entry name" value="TrkA_C"/>
    <property type="match status" value="1"/>
</dbReference>
<dbReference type="PANTHER" id="PTHR43833">
    <property type="entry name" value="POTASSIUM CHANNEL PROTEIN 2-RELATED-RELATED"/>
    <property type="match status" value="1"/>
</dbReference>
<sequence length="220" mass="24623">MNIIIIGGRKKAEFLLKSLLDKKYTTSIINKDYEYCNELSEKYECSIIHGDGGKRYILEDAGIQHADVVIAMTSKDATNLVICQLAKKIYNVKKSFATVTNPKNVDVFKNLGIDGAISATYIVSDIIEQMATINDIYKFMPIENGKVNILEVIVNEESSLCNKYIKDINLPTKSIIGCIIRGLNSIIPNGNTKINSDDKLIILYDVTVHNDMIRELNIRG</sequence>
<comment type="caution">
    <text evidence="5">The sequence shown here is derived from an EMBL/GenBank/DDBJ whole genome shotgun (WGS) entry which is preliminary data.</text>
</comment>
<evidence type="ECO:0000313" key="5">
    <source>
        <dbReference type="EMBL" id="MBC5997424.1"/>
    </source>
</evidence>
<evidence type="ECO:0000256" key="1">
    <source>
        <dbReference type="ARBA" id="ARBA00022448"/>
    </source>
</evidence>
<dbReference type="Proteomes" id="UP000609849">
    <property type="component" value="Unassembled WGS sequence"/>
</dbReference>
<dbReference type="InterPro" id="IPR003148">
    <property type="entry name" value="RCK_N"/>
</dbReference>
<dbReference type="InterPro" id="IPR006037">
    <property type="entry name" value="RCK_C"/>
</dbReference>
<reference evidence="5 6" key="1">
    <citation type="submission" date="2020-08" db="EMBL/GenBank/DDBJ databases">
        <authorList>
            <person name="Liu C."/>
            <person name="Sun Q."/>
        </authorList>
    </citation>
    <scope>NUCLEOTIDE SEQUENCE [LARGE SCALE GENOMIC DNA]</scope>
    <source>
        <strain evidence="5 6">NSJ-18</strain>
    </source>
</reference>
<dbReference type="PROSITE" id="PS51201">
    <property type="entry name" value="RCK_N"/>
    <property type="match status" value="1"/>
</dbReference>
<evidence type="ECO:0000259" key="4">
    <source>
        <dbReference type="PROSITE" id="PS51202"/>
    </source>
</evidence>
<name>A0ABR7JRB5_9FIRM</name>
<dbReference type="Gene3D" id="3.30.70.1450">
    <property type="entry name" value="Regulator of K+ conductance, C-terminal domain"/>
    <property type="match status" value="1"/>
</dbReference>
<organism evidence="5 6">
    <name type="scientific">Romboutsia faecis</name>
    <dbReference type="NCBI Taxonomy" id="2764597"/>
    <lineage>
        <taxon>Bacteria</taxon>
        <taxon>Bacillati</taxon>
        <taxon>Bacillota</taxon>
        <taxon>Clostridia</taxon>
        <taxon>Peptostreptococcales</taxon>
        <taxon>Peptostreptococcaceae</taxon>
        <taxon>Romboutsia</taxon>
    </lineage>
</organism>
<dbReference type="PROSITE" id="PS51202">
    <property type="entry name" value="RCK_C"/>
    <property type="match status" value="1"/>
</dbReference>
<dbReference type="PANTHER" id="PTHR43833:SF5">
    <property type="entry name" value="TRK SYSTEM POTASSIUM UPTAKE PROTEIN TRKA"/>
    <property type="match status" value="1"/>
</dbReference>
<proteinExistence type="predicted"/>
<keyword evidence="2" id="KW-0406">Ion transport</keyword>
<dbReference type="SUPFAM" id="SSF116726">
    <property type="entry name" value="TrkA C-terminal domain-like"/>
    <property type="match status" value="1"/>
</dbReference>
<evidence type="ECO:0000313" key="6">
    <source>
        <dbReference type="Proteomes" id="UP000609849"/>
    </source>
</evidence>
<gene>
    <name evidence="5" type="ORF">H8923_11675</name>
</gene>
<dbReference type="EMBL" id="JACRWE010000005">
    <property type="protein sequence ID" value="MBC5997424.1"/>
    <property type="molecule type" value="Genomic_DNA"/>
</dbReference>
<protein>
    <submittedName>
        <fullName evidence="5">NAD-binding protein</fullName>
    </submittedName>
</protein>
<dbReference type="Gene3D" id="3.40.50.720">
    <property type="entry name" value="NAD(P)-binding Rossmann-like Domain"/>
    <property type="match status" value="1"/>
</dbReference>
<dbReference type="InterPro" id="IPR036721">
    <property type="entry name" value="RCK_C_sf"/>
</dbReference>
<dbReference type="Pfam" id="PF02254">
    <property type="entry name" value="TrkA_N"/>
    <property type="match status" value="1"/>
</dbReference>
<keyword evidence="1" id="KW-0813">Transport</keyword>
<keyword evidence="6" id="KW-1185">Reference proteome</keyword>
<dbReference type="SUPFAM" id="SSF51735">
    <property type="entry name" value="NAD(P)-binding Rossmann-fold domains"/>
    <property type="match status" value="1"/>
</dbReference>
<accession>A0ABR7JRB5</accession>
<evidence type="ECO:0000259" key="3">
    <source>
        <dbReference type="PROSITE" id="PS51201"/>
    </source>
</evidence>